<dbReference type="SMART" id="SM00184">
    <property type="entry name" value="RING"/>
    <property type="match status" value="1"/>
</dbReference>
<dbReference type="InterPro" id="IPR027370">
    <property type="entry name" value="Znf-RING_euk"/>
</dbReference>
<dbReference type="InterPro" id="IPR001841">
    <property type="entry name" value="Znf_RING"/>
</dbReference>
<dbReference type="PROSITE" id="PS00518">
    <property type="entry name" value="ZF_RING_1"/>
    <property type="match status" value="1"/>
</dbReference>
<protein>
    <submittedName>
        <fullName evidence="6">Piso0_004528 protein</fullName>
    </submittedName>
</protein>
<dbReference type="GO" id="GO:0033768">
    <property type="term" value="C:SUMO-targeted ubiquitin ligase complex"/>
    <property type="evidence" value="ECO:0007669"/>
    <property type="project" value="TreeGrafter"/>
</dbReference>
<sequence>MSRTPDIIDVSSDDDNSDDVEIIEFRRESERLLNNPEQPPHVNTTVCLSDVQCPICFDEVAEATITSCGHIFCLECIQQSVASSTARGQTRGRRGVGLCPLCRKSVVFKDTVLLRMRKATIPEPPSLDEKEEAKD</sequence>
<dbReference type="SUPFAM" id="SSF57850">
    <property type="entry name" value="RING/U-box"/>
    <property type="match status" value="1"/>
</dbReference>
<evidence type="ECO:0000256" key="1">
    <source>
        <dbReference type="ARBA" id="ARBA00022723"/>
    </source>
</evidence>
<evidence type="ECO:0000313" key="6">
    <source>
        <dbReference type="EMBL" id="CCE83931.1"/>
    </source>
</evidence>
<keyword evidence="1" id="KW-0479">Metal-binding</keyword>
<dbReference type="PROSITE" id="PS50089">
    <property type="entry name" value="ZF_RING_2"/>
    <property type="match status" value="1"/>
</dbReference>
<dbReference type="GO" id="GO:0140082">
    <property type="term" value="F:SUMO-ubiquitin ligase activity"/>
    <property type="evidence" value="ECO:0007669"/>
    <property type="project" value="TreeGrafter"/>
</dbReference>
<dbReference type="EMBL" id="FO082048">
    <property type="protein sequence ID" value="CCE84962.1"/>
    <property type="molecule type" value="Genomic_DNA"/>
</dbReference>
<evidence type="ECO:0000256" key="4">
    <source>
        <dbReference type="PROSITE-ProRule" id="PRU00175"/>
    </source>
</evidence>
<dbReference type="Proteomes" id="UP000005222">
    <property type="component" value="Chromosome K"/>
</dbReference>
<evidence type="ECO:0000256" key="2">
    <source>
        <dbReference type="ARBA" id="ARBA00022771"/>
    </source>
</evidence>
<keyword evidence="2 4" id="KW-0863">Zinc-finger</keyword>
<evidence type="ECO:0000259" key="5">
    <source>
        <dbReference type="PROSITE" id="PS50089"/>
    </source>
</evidence>
<dbReference type="GO" id="GO:0006511">
    <property type="term" value="P:ubiquitin-dependent protein catabolic process"/>
    <property type="evidence" value="ECO:0007669"/>
    <property type="project" value="TreeGrafter"/>
</dbReference>
<dbReference type="Proteomes" id="UP000005222">
    <property type="component" value="Chromosome L"/>
</dbReference>
<evidence type="ECO:0000313" key="7">
    <source>
        <dbReference type="EMBL" id="CCE84962.1"/>
    </source>
</evidence>
<dbReference type="UniPathway" id="UPA00143"/>
<dbReference type="AlphaFoldDB" id="G8Y917"/>
<dbReference type="GO" id="GO:0016567">
    <property type="term" value="P:protein ubiquitination"/>
    <property type="evidence" value="ECO:0007669"/>
    <property type="project" value="UniProtKB-UniPathway"/>
</dbReference>
<dbReference type="InterPro" id="IPR017907">
    <property type="entry name" value="Znf_RING_CS"/>
</dbReference>
<dbReference type="InterPro" id="IPR013083">
    <property type="entry name" value="Znf_RING/FYVE/PHD"/>
</dbReference>
<dbReference type="Pfam" id="PF13445">
    <property type="entry name" value="zf-RING_UBOX"/>
    <property type="match status" value="1"/>
</dbReference>
<organism evidence="6 8">
    <name type="scientific">Pichia sorbitophila (strain ATCC MYA-4447 / BCRC 22081 / CBS 7064 / NBRC 10061 / NRRL Y-12695)</name>
    <name type="common">Hybrid yeast</name>
    <dbReference type="NCBI Taxonomy" id="559304"/>
    <lineage>
        <taxon>Eukaryota</taxon>
        <taxon>Fungi</taxon>
        <taxon>Dikarya</taxon>
        <taxon>Ascomycota</taxon>
        <taxon>Saccharomycotina</taxon>
        <taxon>Pichiomycetes</taxon>
        <taxon>Debaryomycetaceae</taxon>
        <taxon>Millerozyma</taxon>
    </lineage>
</organism>
<dbReference type="PANTHER" id="PTHR47094">
    <property type="entry name" value="ELFLESS, ISOFORM B"/>
    <property type="match status" value="1"/>
</dbReference>
<dbReference type="GO" id="GO:0061630">
    <property type="term" value="F:ubiquitin protein ligase activity"/>
    <property type="evidence" value="ECO:0007669"/>
    <property type="project" value="InterPro"/>
</dbReference>
<proteinExistence type="predicted"/>
<keyword evidence="8" id="KW-1185">Reference proteome</keyword>
<dbReference type="GO" id="GO:0008270">
    <property type="term" value="F:zinc ion binding"/>
    <property type="evidence" value="ECO:0007669"/>
    <property type="project" value="UniProtKB-KW"/>
</dbReference>
<reference evidence="8" key="2">
    <citation type="journal article" date="2012" name="G3 (Bethesda)">
        <title>Pichia sorbitophila, an interspecies yeast hybrid reveals early steps of genome resolution following polyploidization.</title>
        <authorList>
            <person name="Leh Louis V."/>
            <person name="Despons L."/>
            <person name="Friedrich A."/>
            <person name="Martin T."/>
            <person name="Durrens P."/>
            <person name="Casaregola S."/>
            <person name="Neuveglise C."/>
            <person name="Fairhead C."/>
            <person name="Marck C."/>
            <person name="Cruz J.A."/>
            <person name="Straub M.L."/>
            <person name="Kugler V."/>
            <person name="Sacerdot C."/>
            <person name="Uzunov Z."/>
            <person name="Thierry A."/>
            <person name="Weiss S."/>
            <person name="Bleykasten C."/>
            <person name="De Montigny J."/>
            <person name="Jacques N."/>
            <person name="Jung P."/>
            <person name="Lemaire M."/>
            <person name="Mallet S."/>
            <person name="Morel G."/>
            <person name="Richard G.F."/>
            <person name="Sarkar A."/>
            <person name="Savel G."/>
            <person name="Schacherer J."/>
            <person name="Seret M.L."/>
            <person name="Talla E."/>
            <person name="Samson G."/>
            <person name="Jubin C."/>
            <person name="Poulain J."/>
            <person name="Vacherie B."/>
            <person name="Barbe V."/>
            <person name="Pelletier E."/>
            <person name="Sherman D.J."/>
            <person name="Westhof E."/>
            <person name="Weissenbach J."/>
            <person name="Baret P.V."/>
            <person name="Wincker P."/>
            <person name="Gaillardin C."/>
            <person name="Dujon B."/>
            <person name="Souciet J.L."/>
        </authorList>
    </citation>
    <scope>NUCLEOTIDE SEQUENCE [LARGE SCALE GENOMIC DNA]</scope>
    <source>
        <strain evidence="8">ATCC MYA-4447 / BCRC 22081 / CBS 7064 / NBRC 10061 / NRRL Y-12695</strain>
    </source>
</reference>
<gene>
    <name evidence="6" type="primary">Piso0_004528</name>
    <name evidence="6" type="ORF">GNLVRS01_PISO0K18864g</name>
    <name evidence="7" type="ORF">GNLVRS01_PISO0L18865g</name>
</gene>
<dbReference type="eggNOG" id="ENOG502SC5Q">
    <property type="taxonomic scope" value="Eukaryota"/>
</dbReference>
<dbReference type="InParanoid" id="G8Y917"/>
<dbReference type="EMBL" id="FO082049">
    <property type="protein sequence ID" value="CCE83931.1"/>
    <property type="molecule type" value="Genomic_DNA"/>
</dbReference>
<dbReference type="HOGENOM" id="CLU_143636_0_0_1"/>
<dbReference type="PANTHER" id="PTHR47094:SF1">
    <property type="entry name" value="RING-TYPE E3 UBIQUITIN TRANSFERASE"/>
    <property type="match status" value="1"/>
</dbReference>
<dbReference type="InterPro" id="IPR049627">
    <property type="entry name" value="SLX8"/>
</dbReference>
<name>G8Y917_PICSO</name>
<accession>G8Y917</accession>
<evidence type="ECO:0000256" key="3">
    <source>
        <dbReference type="ARBA" id="ARBA00022833"/>
    </source>
</evidence>
<dbReference type="OrthoDB" id="6270329at2759"/>
<reference evidence="6" key="1">
    <citation type="submission" date="2011-10" db="EMBL/GenBank/DDBJ databases">
        <authorList>
            <person name="Genoscope - CEA"/>
        </authorList>
    </citation>
    <scope>NUCLEOTIDE SEQUENCE</scope>
</reference>
<keyword evidence="3" id="KW-0862">Zinc</keyword>
<dbReference type="OMA" id="TIVLRMR"/>
<feature type="domain" description="RING-type" evidence="5">
    <location>
        <begin position="53"/>
        <end position="103"/>
    </location>
</feature>
<dbReference type="Gene3D" id="3.30.40.10">
    <property type="entry name" value="Zinc/RING finger domain, C3HC4 (zinc finger)"/>
    <property type="match status" value="1"/>
</dbReference>
<evidence type="ECO:0000313" key="8">
    <source>
        <dbReference type="Proteomes" id="UP000005222"/>
    </source>
</evidence>
<dbReference type="GO" id="GO:0032183">
    <property type="term" value="F:SUMO binding"/>
    <property type="evidence" value="ECO:0007669"/>
    <property type="project" value="TreeGrafter"/>
</dbReference>
<dbReference type="STRING" id="559304.G8Y917"/>